<dbReference type="OMA" id="AMRCCNQ"/>
<dbReference type="GO" id="GO:0006388">
    <property type="term" value="P:tRNA splicing, via endonucleolytic cleavage and ligation"/>
    <property type="evidence" value="ECO:0007669"/>
    <property type="project" value="InterPro"/>
</dbReference>
<dbReference type="SUPFAM" id="SSF53032">
    <property type="entry name" value="tRNA-intron endonuclease catalytic domain-like"/>
    <property type="match status" value="1"/>
</dbReference>
<accession>A0AAE9AG99</accession>
<proteinExistence type="inferred from homology"/>
<dbReference type="KEGG" id="cbr:CBG_13974"/>
<organism evidence="7 8">
    <name type="scientific">Caenorhabditis briggsae</name>
    <dbReference type="NCBI Taxonomy" id="6238"/>
    <lineage>
        <taxon>Eukaryota</taxon>
        <taxon>Metazoa</taxon>
        <taxon>Ecdysozoa</taxon>
        <taxon>Nematoda</taxon>
        <taxon>Chromadorea</taxon>
        <taxon>Rhabditida</taxon>
        <taxon>Rhabditina</taxon>
        <taxon>Rhabditomorpha</taxon>
        <taxon>Rhabditoidea</taxon>
        <taxon>Rhabditidae</taxon>
        <taxon>Peloderinae</taxon>
        <taxon>Caenorhabditis</taxon>
    </lineage>
</organism>
<evidence type="ECO:0000256" key="1">
    <source>
        <dbReference type="ARBA" id="ARBA00008078"/>
    </source>
</evidence>
<dbReference type="PANTHER" id="PTHR13070">
    <property type="entry name" value="TRNA-SPLICING ENDONUCLEASE SUBUNIT SEN34-RELATED"/>
    <property type="match status" value="1"/>
</dbReference>
<dbReference type="Pfam" id="PF01974">
    <property type="entry name" value="tRNA_int_endo"/>
    <property type="match status" value="1"/>
</dbReference>
<dbReference type="GO" id="GO:0005634">
    <property type="term" value="C:nucleus"/>
    <property type="evidence" value="ECO:0007669"/>
    <property type="project" value="UniProtKB-ARBA"/>
</dbReference>
<name>A0AAE9AG99_CAEBR</name>
<sequence length="220" mass="24969">MSEILEIPISSRQNRRKVEICHVDGRFFASKSDSAYLESDARVSINRSAPSTTGSAPCSKNNWQFNSNLCPILAELVAVLVEFGFADVFRLQMTSSESVVATTSSESGFSKTPMKMEEIPFPDDREFRIKRLVVRDFWRKGYFLADGTRFGGDYLVYTKSPNQCHAEFVLLCTPCSDEKRISAMRCCNQVKKTLILATTPSGDNLKPHYTKCEWFRPELF</sequence>
<dbReference type="PANTHER" id="PTHR13070:SF0">
    <property type="entry name" value="TRNA-SPLICING ENDONUCLEASE SUBUNIT SEN34"/>
    <property type="match status" value="1"/>
</dbReference>
<dbReference type="EMBL" id="CP090894">
    <property type="protein sequence ID" value="ULT97730.1"/>
    <property type="molecule type" value="Genomic_DNA"/>
</dbReference>
<protein>
    <recommendedName>
        <fullName evidence="2">tRNA-intron lyase</fullName>
        <ecNumber evidence="2">4.6.1.16</ecNumber>
    </recommendedName>
</protein>
<dbReference type="AlphaFoldDB" id="A0AAE9AG99"/>
<evidence type="ECO:0000313" key="7">
    <source>
        <dbReference type="EMBL" id="ULT97730.1"/>
    </source>
</evidence>
<dbReference type="InterPro" id="IPR011856">
    <property type="entry name" value="tRNA_endonuc-like_dom_sf"/>
</dbReference>
<comment type="catalytic activity">
    <reaction evidence="5">
        <text>pretRNA = a 3'-half-tRNA molecule with a 5'-OH end + a 5'-half-tRNA molecule with a 2',3'-cyclic phosphate end + an intron with a 2',3'-cyclic phosphate and a 5'-hydroxyl terminus.</text>
        <dbReference type="EC" id="4.6.1.16"/>
    </reaction>
</comment>
<dbReference type="GO" id="GO:0003676">
    <property type="term" value="F:nucleic acid binding"/>
    <property type="evidence" value="ECO:0007669"/>
    <property type="project" value="InterPro"/>
</dbReference>
<evidence type="ECO:0000256" key="2">
    <source>
        <dbReference type="ARBA" id="ARBA00012573"/>
    </source>
</evidence>
<evidence type="ECO:0000259" key="6">
    <source>
        <dbReference type="Pfam" id="PF01974"/>
    </source>
</evidence>
<dbReference type="FunFam" id="3.40.1350.10:FF:000006">
    <property type="entry name" value="tRNA-splicing endonuclease"/>
    <property type="match status" value="1"/>
</dbReference>
<feature type="domain" description="tRNA intron endonuclease catalytic" evidence="6">
    <location>
        <begin position="127"/>
        <end position="204"/>
    </location>
</feature>
<evidence type="ECO:0000256" key="4">
    <source>
        <dbReference type="ARBA" id="ARBA00023239"/>
    </source>
</evidence>
<keyword evidence="3" id="KW-0819">tRNA processing</keyword>
<dbReference type="InterPro" id="IPR006677">
    <property type="entry name" value="tRNA_intron_Endonuc_cat-like"/>
</dbReference>
<evidence type="ECO:0000256" key="5">
    <source>
        <dbReference type="ARBA" id="ARBA00034031"/>
    </source>
</evidence>
<dbReference type="Proteomes" id="UP000827892">
    <property type="component" value="Chromosome IV"/>
</dbReference>
<gene>
    <name evidence="7" type="ORF">L3Y34_005513</name>
</gene>
<evidence type="ECO:0000256" key="3">
    <source>
        <dbReference type="ARBA" id="ARBA00022694"/>
    </source>
</evidence>
<dbReference type="Gene3D" id="3.40.1350.10">
    <property type="match status" value="1"/>
</dbReference>
<dbReference type="GO" id="GO:0000213">
    <property type="term" value="F:tRNA-intron lyase activity"/>
    <property type="evidence" value="ECO:0007669"/>
    <property type="project" value="UniProtKB-EC"/>
</dbReference>
<dbReference type="InterPro" id="IPR036167">
    <property type="entry name" value="tRNA_intron_Endo_cat-like_sf"/>
</dbReference>
<dbReference type="CDD" id="cd22363">
    <property type="entry name" value="tRNA-intron_lyase_C"/>
    <property type="match status" value="1"/>
</dbReference>
<reference evidence="7 8" key="1">
    <citation type="submission" date="2022-05" db="EMBL/GenBank/DDBJ databases">
        <title>Chromosome-level reference genomes for two strains of Caenorhabditis briggsae: an improved platform for comparative genomics.</title>
        <authorList>
            <person name="Stevens L."/>
            <person name="Andersen E.C."/>
        </authorList>
    </citation>
    <scope>NUCLEOTIDE SEQUENCE [LARGE SCALE GENOMIC DNA]</scope>
    <source>
        <strain evidence="7">QX1410_ONT</strain>
        <tissue evidence="7">Whole-organism</tissue>
    </source>
</reference>
<dbReference type="EC" id="4.6.1.16" evidence="2"/>
<keyword evidence="4" id="KW-0456">Lyase</keyword>
<evidence type="ECO:0000313" key="8">
    <source>
        <dbReference type="Proteomes" id="UP000827892"/>
    </source>
</evidence>
<comment type="similarity">
    <text evidence="1">Belongs to the tRNA-intron endonuclease family.</text>
</comment>